<gene>
    <name evidence="3" type="ORF">BJ979_002265</name>
</gene>
<evidence type="ECO:0000256" key="2">
    <source>
        <dbReference type="SAM" id="Phobius"/>
    </source>
</evidence>
<keyword evidence="4" id="KW-1185">Reference proteome</keyword>
<organism evidence="3 4">
    <name type="scientific">Schumannella luteola</name>
    <dbReference type="NCBI Taxonomy" id="472059"/>
    <lineage>
        <taxon>Bacteria</taxon>
        <taxon>Bacillati</taxon>
        <taxon>Actinomycetota</taxon>
        <taxon>Actinomycetes</taxon>
        <taxon>Micrococcales</taxon>
        <taxon>Microbacteriaceae</taxon>
        <taxon>Schumannella</taxon>
    </lineage>
</organism>
<dbReference type="AlphaFoldDB" id="A0A852YPH9"/>
<dbReference type="Proteomes" id="UP000553888">
    <property type="component" value="Unassembled WGS sequence"/>
</dbReference>
<keyword evidence="2" id="KW-0472">Membrane</keyword>
<dbReference type="RefSeq" id="WP_179567944.1">
    <property type="nucleotide sequence ID" value="NZ_JACBZY010000001.1"/>
</dbReference>
<comment type="caution">
    <text evidence="3">The sequence shown here is derived from an EMBL/GenBank/DDBJ whole genome shotgun (WGS) entry which is preliminary data.</text>
</comment>
<protein>
    <submittedName>
        <fullName evidence="3">Uncharacterized protein</fullName>
    </submittedName>
</protein>
<evidence type="ECO:0000313" key="3">
    <source>
        <dbReference type="EMBL" id="NYG99639.1"/>
    </source>
</evidence>
<proteinExistence type="predicted"/>
<keyword evidence="2" id="KW-1133">Transmembrane helix</keyword>
<accession>A0A852YPH9</accession>
<sequence>MDESELRSQLREADEDAPRVDVDAVLRRSRRRRAPRVALVGGAAALLVVGLAVPAVGTFVMASSGGGASSAGSAGSGSSGDAEDQGMTPERQDATAGPLGDDGDQSVASGTAELLRCGVASPPASGTGLRLELGLDRTASPDGTRTGVATLTNTGAVAVHGTTPAVAQAGLAQSGRLAAVHAASDIQSVFEVDLQPGQTVQVPVSIEPVGCDGDALAAGDYAAVAALRIVLDDGSTRAVVSSPVDVRVG</sequence>
<keyword evidence="2" id="KW-0812">Transmembrane</keyword>
<feature type="region of interest" description="Disordered" evidence="1">
    <location>
        <begin position="1"/>
        <end position="22"/>
    </location>
</feature>
<dbReference type="EMBL" id="JACBZY010000001">
    <property type="protein sequence ID" value="NYG99639.1"/>
    <property type="molecule type" value="Genomic_DNA"/>
</dbReference>
<feature type="compositionally biased region" description="Gly residues" evidence="1">
    <location>
        <begin position="65"/>
        <end position="78"/>
    </location>
</feature>
<feature type="region of interest" description="Disordered" evidence="1">
    <location>
        <begin position="65"/>
        <end position="107"/>
    </location>
</feature>
<reference evidence="3 4" key="1">
    <citation type="submission" date="2020-07" db="EMBL/GenBank/DDBJ databases">
        <title>Sequencing the genomes of 1000 actinobacteria strains.</title>
        <authorList>
            <person name="Klenk H.-P."/>
        </authorList>
    </citation>
    <scope>NUCLEOTIDE SEQUENCE [LARGE SCALE GENOMIC DNA]</scope>
    <source>
        <strain evidence="3 4">DSM 23141</strain>
    </source>
</reference>
<feature type="transmembrane region" description="Helical" evidence="2">
    <location>
        <begin position="37"/>
        <end position="62"/>
    </location>
</feature>
<evidence type="ECO:0000256" key="1">
    <source>
        <dbReference type="SAM" id="MobiDB-lite"/>
    </source>
</evidence>
<evidence type="ECO:0000313" key="4">
    <source>
        <dbReference type="Proteomes" id="UP000553888"/>
    </source>
</evidence>
<name>A0A852YPH9_9MICO</name>